<dbReference type="GO" id="GO:0000287">
    <property type="term" value="F:magnesium ion binding"/>
    <property type="evidence" value="ECO:0007669"/>
    <property type="project" value="InterPro"/>
</dbReference>
<dbReference type="GO" id="GO:0006310">
    <property type="term" value="P:DNA recombination"/>
    <property type="evidence" value="ECO:0007669"/>
    <property type="project" value="InterPro"/>
</dbReference>
<name>A0A430AK14_9ENTE</name>
<dbReference type="AlphaFoldDB" id="A0A430AK14"/>
<comment type="caution">
    <text evidence="1">The sequence shown here is derived from an EMBL/GenBank/DDBJ whole genome shotgun (WGS) entry which is preliminary data.</text>
</comment>
<evidence type="ECO:0008006" key="3">
    <source>
        <dbReference type="Google" id="ProtNLM"/>
    </source>
</evidence>
<gene>
    <name evidence="1" type="ORF">CBF30_04275</name>
</gene>
<dbReference type="InterPro" id="IPR008822">
    <property type="entry name" value="Endonuclease_RusA-like"/>
</dbReference>
<dbReference type="InterPro" id="IPR036614">
    <property type="entry name" value="RusA-like_sf"/>
</dbReference>
<organism evidence="1 2">
    <name type="scientific">Vagococcus entomophilus</name>
    <dbReference type="NCBI Taxonomy" id="1160095"/>
    <lineage>
        <taxon>Bacteria</taxon>
        <taxon>Bacillati</taxon>
        <taxon>Bacillota</taxon>
        <taxon>Bacilli</taxon>
        <taxon>Lactobacillales</taxon>
        <taxon>Enterococcaceae</taxon>
        <taxon>Vagococcus</taxon>
    </lineage>
</organism>
<keyword evidence="2" id="KW-1185">Reference proteome</keyword>
<accession>A0A430AK14</accession>
<reference evidence="1 2" key="1">
    <citation type="submission" date="2017-05" db="EMBL/GenBank/DDBJ databases">
        <title>Vagococcus spp. assemblies.</title>
        <authorList>
            <person name="Gulvik C.A."/>
        </authorList>
    </citation>
    <scope>NUCLEOTIDE SEQUENCE [LARGE SCALE GENOMIC DNA]</scope>
    <source>
        <strain evidence="1 2">DSM 24756</strain>
    </source>
</reference>
<proteinExistence type="predicted"/>
<dbReference type="EMBL" id="NGJZ01000001">
    <property type="protein sequence ID" value="RSU08462.1"/>
    <property type="molecule type" value="Genomic_DNA"/>
</dbReference>
<dbReference type="GO" id="GO:0006281">
    <property type="term" value="P:DNA repair"/>
    <property type="evidence" value="ECO:0007669"/>
    <property type="project" value="InterPro"/>
</dbReference>
<dbReference type="Pfam" id="PF05866">
    <property type="entry name" value="RusA"/>
    <property type="match status" value="1"/>
</dbReference>
<dbReference type="RefSeq" id="WP_126823079.1">
    <property type="nucleotide sequence ID" value="NZ_JBHLWU010000001.1"/>
</dbReference>
<protein>
    <recommendedName>
        <fullName evidence="3">Holliday junction resolvase</fullName>
    </recommendedName>
</protein>
<dbReference type="OrthoDB" id="5114842at2"/>
<dbReference type="Proteomes" id="UP000288669">
    <property type="component" value="Unassembled WGS sequence"/>
</dbReference>
<dbReference type="Gene3D" id="3.30.1330.70">
    <property type="entry name" value="Holliday junction resolvase RusA"/>
    <property type="match status" value="1"/>
</dbReference>
<sequence length="144" mass="16743">MKYIIKTLPKPQSRPRFSRHGTSVRTYEKSDMKAYKRNVQLQLMISKPKLIDKGPIYVNIVFYVYPPKTVVSSKTKRSKVEQELVYCDKKPDLDNYFKAITDAAEGILYKNDGQIAAISTQKLYSFKPRVELEIDFLNERGELT</sequence>
<evidence type="ECO:0000313" key="2">
    <source>
        <dbReference type="Proteomes" id="UP000288669"/>
    </source>
</evidence>
<evidence type="ECO:0000313" key="1">
    <source>
        <dbReference type="EMBL" id="RSU08462.1"/>
    </source>
</evidence>
<dbReference type="SUPFAM" id="SSF103084">
    <property type="entry name" value="Holliday junction resolvase RusA"/>
    <property type="match status" value="1"/>
</dbReference>